<organism evidence="2 3">
    <name type="scientific">Nyssa sinensis</name>
    <dbReference type="NCBI Taxonomy" id="561372"/>
    <lineage>
        <taxon>Eukaryota</taxon>
        <taxon>Viridiplantae</taxon>
        <taxon>Streptophyta</taxon>
        <taxon>Embryophyta</taxon>
        <taxon>Tracheophyta</taxon>
        <taxon>Spermatophyta</taxon>
        <taxon>Magnoliopsida</taxon>
        <taxon>eudicotyledons</taxon>
        <taxon>Gunneridae</taxon>
        <taxon>Pentapetalae</taxon>
        <taxon>asterids</taxon>
        <taxon>Cornales</taxon>
        <taxon>Nyssaceae</taxon>
        <taxon>Nyssa</taxon>
    </lineage>
</organism>
<evidence type="ECO:0000313" key="2">
    <source>
        <dbReference type="EMBL" id="KAA8529079.1"/>
    </source>
</evidence>
<dbReference type="Proteomes" id="UP000325577">
    <property type="component" value="Linkage Group LG20"/>
</dbReference>
<gene>
    <name evidence="2" type="ORF">F0562_033433</name>
</gene>
<accession>A0A5J5AFV3</accession>
<dbReference type="EMBL" id="CM018044">
    <property type="protein sequence ID" value="KAA8529079.1"/>
    <property type="molecule type" value="Genomic_DNA"/>
</dbReference>
<name>A0A5J5AFV3_9ASTE</name>
<feature type="region of interest" description="Disordered" evidence="1">
    <location>
        <begin position="62"/>
        <end position="86"/>
    </location>
</feature>
<protein>
    <submittedName>
        <fullName evidence="2">Uncharacterized protein</fullName>
    </submittedName>
</protein>
<feature type="compositionally biased region" description="Basic and acidic residues" evidence="1">
    <location>
        <begin position="70"/>
        <end position="86"/>
    </location>
</feature>
<reference evidence="2 3" key="1">
    <citation type="submission" date="2019-09" db="EMBL/GenBank/DDBJ databases">
        <title>A chromosome-level genome assembly of the Chinese tupelo Nyssa sinensis.</title>
        <authorList>
            <person name="Yang X."/>
            <person name="Kang M."/>
            <person name="Yang Y."/>
            <person name="Xiong H."/>
            <person name="Wang M."/>
            <person name="Zhang Z."/>
            <person name="Wang Z."/>
            <person name="Wu H."/>
            <person name="Ma T."/>
            <person name="Liu J."/>
            <person name="Xi Z."/>
        </authorList>
    </citation>
    <scope>NUCLEOTIDE SEQUENCE [LARGE SCALE GENOMIC DNA]</scope>
    <source>
        <strain evidence="2">J267</strain>
        <tissue evidence="2">Leaf</tissue>
    </source>
</reference>
<sequence>MKPESSRIAAAWMTASEWSEEERENKEKMIRQMSRDSIFAIDGWSLLKLRFFRIKKSKELKINSDQTNTEEQKTSKSDVPKRPEMLDRTKRNQIEGHHLKIISSAPVTTILHAWVPLSRKGNGQKVWSVLMCRKYHVAVLTGYSV</sequence>
<keyword evidence="3" id="KW-1185">Reference proteome</keyword>
<dbReference type="AlphaFoldDB" id="A0A5J5AFV3"/>
<evidence type="ECO:0000313" key="3">
    <source>
        <dbReference type="Proteomes" id="UP000325577"/>
    </source>
</evidence>
<evidence type="ECO:0000256" key="1">
    <source>
        <dbReference type="SAM" id="MobiDB-lite"/>
    </source>
</evidence>
<proteinExistence type="predicted"/>